<dbReference type="Proteomes" id="UP000504882">
    <property type="component" value="Unassembled WGS sequence"/>
</dbReference>
<evidence type="ECO:0000256" key="4">
    <source>
        <dbReference type="ARBA" id="ARBA00022989"/>
    </source>
</evidence>
<accession>A0ABY2E3D7</accession>
<protein>
    <submittedName>
        <fullName evidence="8">Energy-coupling factor transporter transmembrane protein EcfT</fullName>
    </submittedName>
</protein>
<feature type="transmembrane region" description="Helical" evidence="7">
    <location>
        <begin position="282"/>
        <end position="299"/>
    </location>
</feature>
<dbReference type="EMBL" id="SMNA01000005">
    <property type="protein sequence ID" value="TDE94115.1"/>
    <property type="molecule type" value="Genomic_DNA"/>
</dbReference>
<feature type="transmembrane region" description="Helical" evidence="7">
    <location>
        <begin position="136"/>
        <end position="160"/>
    </location>
</feature>
<gene>
    <name evidence="8" type="ORF">EXU48_11760</name>
</gene>
<keyword evidence="4 7" id="KW-1133">Transmembrane helix</keyword>
<evidence type="ECO:0000313" key="8">
    <source>
        <dbReference type="EMBL" id="TDE94115.1"/>
    </source>
</evidence>
<feature type="region of interest" description="Disordered" evidence="6">
    <location>
        <begin position="1"/>
        <end position="28"/>
    </location>
</feature>
<organism evidence="8 9">
    <name type="scientific">Occultella glacieicola</name>
    <dbReference type="NCBI Taxonomy" id="2518684"/>
    <lineage>
        <taxon>Bacteria</taxon>
        <taxon>Bacillati</taxon>
        <taxon>Actinomycetota</taxon>
        <taxon>Actinomycetes</taxon>
        <taxon>Micrococcales</taxon>
        <taxon>Ruaniaceae</taxon>
        <taxon>Occultella</taxon>
    </lineage>
</organism>
<dbReference type="InterPro" id="IPR051611">
    <property type="entry name" value="ECF_transporter_component"/>
</dbReference>
<evidence type="ECO:0000256" key="3">
    <source>
        <dbReference type="ARBA" id="ARBA00022692"/>
    </source>
</evidence>
<dbReference type="Pfam" id="PF02361">
    <property type="entry name" value="CbiQ"/>
    <property type="match status" value="1"/>
</dbReference>
<sequence length="315" mass="33174">MARQRPAAAGPARDPGRRHWAGPAGPGGPGVSATAFGRPLDVDSLLHRRDPAVKLALVLVTSAVVTGVFDPWTPTALYLIALPAVAVAGRIPPRTLARAHVPFALFGLSLFTVNALTRQGEVVGTLGPFDVTAPGLAIGASLAVRTLLIGTLSLGFVLTTDGARLMTSLHQHVRLSGAFAYAVLAGYRLLEQLPQQWQTIRQAQAMRRTRAPGRGVQRRGSRAPHRPVALPRSPRALTRAAFTLLVTTLRRGERMSIALETRGLGAGRRTIHDPARLTPGDAVLTGVVLAVVTLVLLVSRHAGLLAGWGALGVFG</sequence>
<feature type="transmembrane region" description="Helical" evidence="7">
    <location>
        <begin position="99"/>
        <end position="116"/>
    </location>
</feature>
<dbReference type="PANTHER" id="PTHR34857">
    <property type="entry name" value="SLL0384 PROTEIN"/>
    <property type="match status" value="1"/>
</dbReference>
<keyword evidence="2" id="KW-1003">Cell membrane</keyword>
<evidence type="ECO:0000256" key="6">
    <source>
        <dbReference type="SAM" id="MobiDB-lite"/>
    </source>
</evidence>
<feature type="region of interest" description="Disordered" evidence="6">
    <location>
        <begin position="208"/>
        <end position="229"/>
    </location>
</feature>
<dbReference type="InterPro" id="IPR003339">
    <property type="entry name" value="ABC/ECF_trnsptr_transmembrane"/>
</dbReference>
<feature type="compositionally biased region" description="Basic residues" evidence="6">
    <location>
        <begin position="208"/>
        <end position="225"/>
    </location>
</feature>
<keyword evidence="3 7" id="KW-0812">Transmembrane</keyword>
<keyword evidence="9" id="KW-1185">Reference proteome</keyword>
<evidence type="ECO:0000313" key="9">
    <source>
        <dbReference type="Proteomes" id="UP000504882"/>
    </source>
</evidence>
<reference evidence="8 9" key="1">
    <citation type="submission" date="2019-03" db="EMBL/GenBank/DDBJ databases">
        <title>Genomic features of bacteria from cold environments.</title>
        <authorList>
            <person name="Shen L."/>
        </authorList>
    </citation>
    <scope>NUCLEOTIDE SEQUENCE [LARGE SCALE GENOMIC DNA]</scope>
    <source>
        <strain evidence="9">T3246-1</strain>
    </source>
</reference>
<proteinExistence type="predicted"/>
<keyword evidence="5 7" id="KW-0472">Membrane</keyword>
<evidence type="ECO:0000256" key="5">
    <source>
        <dbReference type="ARBA" id="ARBA00023136"/>
    </source>
</evidence>
<feature type="compositionally biased region" description="Low complexity" evidence="6">
    <location>
        <begin position="1"/>
        <end position="13"/>
    </location>
</feature>
<evidence type="ECO:0000256" key="1">
    <source>
        <dbReference type="ARBA" id="ARBA00004141"/>
    </source>
</evidence>
<comment type="subcellular location">
    <subcellularLocation>
        <location evidence="1">Membrane</location>
        <topology evidence="1">Multi-pass membrane protein</topology>
    </subcellularLocation>
</comment>
<dbReference type="PANTHER" id="PTHR34857:SF2">
    <property type="entry name" value="SLL0384 PROTEIN"/>
    <property type="match status" value="1"/>
</dbReference>
<dbReference type="CDD" id="cd16914">
    <property type="entry name" value="EcfT"/>
    <property type="match status" value="1"/>
</dbReference>
<comment type="caution">
    <text evidence="8">The sequence shown here is derived from an EMBL/GenBank/DDBJ whole genome shotgun (WGS) entry which is preliminary data.</text>
</comment>
<name>A0ABY2E3D7_9MICO</name>
<evidence type="ECO:0000256" key="7">
    <source>
        <dbReference type="SAM" id="Phobius"/>
    </source>
</evidence>
<evidence type="ECO:0000256" key="2">
    <source>
        <dbReference type="ARBA" id="ARBA00022475"/>
    </source>
</evidence>